<dbReference type="SUPFAM" id="SSF63887">
    <property type="entry name" value="P-domain of calnexin/calreticulin"/>
    <property type="match status" value="1"/>
</dbReference>
<dbReference type="PRINTS" id="PR00626">
    <property type="entry name" value="CALRETICULIN"/>
</dbReference>
<keyword evidence="22" id="KW-0968">Cytoplasmic vesicle</keyword>
<evidence type="ECO:0000256" key="17">
    <source>
        <dbReference type="ARBA" id="ARBA00022837"/>
    </source>
</evidence>
<evidence type="ECO:0000256" key="15">
    <source>
        <dbReference type="ARBA" id="ARBA00022824"/>
    </source>
</evidence>
<dbReference type="KEGG" id="tsr:106546453"/>
<keyword evidence="27" id="KW-1185">Reference proteome</keyword>
<dbReference type="GO" id="GO:0036503">
    <property type="term" value="P:ERAD pathway"/>
    <property type="evidence" value="ECO:0007669"/>
    <property type="project" value="TreeGrafter"/>
</dbReference>
<protein>
    <recommendedName>
        <fullName evidence="7">Calreticulin</fullName>
    </recommendedName>
</protein>
<evidence type="ECO:0000256" key="4">
    <source>
        <dbReference type="ARBA" id="ARBA00004514"/>
    </source>
</evidence>
<evidence type="ECO:0000256" key="6">
    <source>
        <dbReference type="ARBA" id="ARBA00010983"/>
    </source>
</evidence>
<name>A0A6I9Y9J9_9SAUR</name>
<evidence type="ECO:0000256" key="12">
    <source>
        <dbReference type="ARBA" id="ARBA00022729"/>
    </source>
</evidence>
<evidence type="ECO:0000256" key="2">
    <source>
        <dbReference type="ARBA" id="ARBA00004319"/>
    </source>
</evidence>
<evidence type="ECO:0000256" key="7">
    <source>
        <dbReference type="ARBA" id="ARBA00015837"/>
    </source>
</evidence>
<dbReference type="GeneID" id="106546453"/>
<keyword evidence="11" id="KW-0479">Metal-binding</keyword>
<dbReference type="GO" id="GO:0009986">
    <property type="term" value="C:cell surface"/>
    <property type="evidence" value="ECO:0007669"/>
    <property type="project" value="UniProtKB-SubCell"/>
</dbReference>
<sequence>MFYRRGPSFHIHRVIGKQSSVVVEHEPAVLPTFHQVGPFAQRTLHDGRHLGSRMLPKIESEFKIAFGNELFSSNGLAWGNLNNNDDTSPAVLEKEQPVITKEYFREEFDDEDGWQDRWVLSKHRSDYGKFRIGSGKFYGDREKDIGLQTTQDIRYYAVSARFRPFNNEDQTLVVQYTVKYDQQVDCGGAYIKLFSADVNQDTLNEDSPYYIMFGPDICGKYKKIVQVILNYKDDYYFTKKNITCETDDFTHLYTLILRPDLTYEVKIDNYVVEAGHLEDDWDFLPPKKMIDHDLPKPDYWDERETIPDPMDKKPEDWDQPQRIPDPTVIKPDDWDEEMDGAWEPPLIPNPEYKGIWKPRIIKNPNYNGIWVQPEVDNPEYKPDPNIYKYYNISVIGLEILQGKSGTIFDNFLITNDEQYAEDAGNEMWGVTFEREWRRREGQDAAFKNINEQEPKGKDTKKEKKKKATKVKDEL</sequence>
<dbReference type="Gene3D" id="2.10.250.10">
    <property type="entry name" value="Calreticulin/calnexin, P domain"/>
    <property type="match status" value="1"/>
</dbReference>
<dbReference type="SUPFAM" id="SSF49899">
    <property type="entry name" value="Concanavalin A-like lectins/glucanases"/>
    <property type="match status" value="1"/>
</dbReference>
<evidence type="ECO:0000256" key="11">
    <source>
        <dbReference type="ARBA" id="ARBA00022723"/>
    </source>
</evidence>
<feature type="region of interest" description="Disordered" evidence="26">
    <location>
        <begin position="306"/>
        <end position="333"/>
    </location>
</feature>
<evidence type="ECO:0000256" key="16">
    <source>
        <dbReference type="ARBA" id="ARBA00022833"/>
    </source>
</evidence>
<dbReference type="GO" id="GO:0060473">
    <property type="term" value="C:cortical granule"/>
    <property type="evidence" value="ECO:0007669"/>
    <property type="project" value="UniProtKB-SubCell"/>
</dbReference>
<evidence type="ECO:0000256" key="5">
    <source>
        <dbReference type="ARBA" id="ARBA00004564"/>
    </source>
</evidence>
<dbReference type="GO" id="GO:0006457">
    <property type="term" value="P:protein folding"/>
    <property type="evidence" value="ECO:0007669"/>
    <property type="project" value="InterPro"/>
</dbReference>
<evidence type="ECO:0000256" key="24">
    <source>
        <dbReference type="PIRSR" id="PIRSR601580-3"/>
    </source>
</evidence>
<keyword evidence="19" id="KW-0007">Acetylation</keyword>
<keyword evidence="13" id="KW-0430">Lectin</keyword>
<dbReference type="GO" id="GO:0005829">
    <property type="term" value="C:cytosol"/>
    <property type="evidence" value="ECO:0007669"/>
    <property type="project" value="UniProtKB-SubCell"/>
</dbReference>
<evidence type="ECO:0000256" key="22">
    <source>
        <dbReference type="ARBA" id="ARBA00023329"/>
    </source>
</evidence>
<gene>
    <name evidence="28" type="primary">LOC106546453</name>
</gene>
<evidence type="ECO:0000256" key="23">
    <source>
        <dbReference type="ARBA" id="ARBA00037865"/>
    </source>
</evidence>
<dbReference type="PROSITE" id="PS00803">
    <property type="entry name" value="CALRETICULIN_1"/>
    <property type="match status" value="1"/>
</dbReference>
<dbReference type="GO" id="GO:0005509">
    <property type="term" value="F:calcium ion binding"/>
    <property type="evidence" value="ECO:0007669"/>
    <property type="project" value="InterPro"/>
</dbReference>
<accession>A0A6I9Y9J9</accession>
<dbReference type="PROSITE" id="PS00805">
    <property type="entry name" value="CALRETICULIN_REPEAT"/>
    <property type="match status" value="1"/>
</dbReference>
<keyword evidence="12" id="KW-0732">Signal</keyword>
<evidence type="ECO:0000256" key="20">
    <source>
        <dbReference type="ARBA" id="ARBA00023157"/>
    </source>
</evidence>
<evidence type="ECO:0000313" key="28">
    <source>
        <dbReference type="RefSeq" id="XP_013918805.1"/>
    </source>
</evidence>
<evidence type="ECO:0000256" key="9">
    <source>
        <dbReference type="ARBA" id="ARBA00022525"/>
    </source>
</evidence>
<evidence type="ECO:0000256" key="1">
    <source>
        <dbReference type="ARBA" id="ARBA00004241"/>
    </source>
</evidence>
<evidence type="ECO:0000256" key="3">
    <source>
        <dbReference type="ARBA" id="ARBA00004498"/>
    </source>
</evidence>
<keyword evidence="17" id="KW-0106">Calcium</keyword>
<keyword evidence="18" id="KW-0703">Sarcoplasmic reticulum</keyword>
<dbReference type="FunFam" id="2.60.120.200:FF:000122">
    <property type="entry name" value="Calreticulin 3"/>
    <property type="match status" value="1"/>
</dbReference>
<keyword evidence="15 25" id="KW-0256">Endoplasmic reticulum</keyword>
<keyword evidence="21 25" id="KW-0143">Chaperone</keyword>
<evidence type="ECO:0000256" key="26">
    <source>
        <dbReference type="SAM" id="MobiDB-lite"/>
    </source>
</evidence>
<evidence type="ECO:0000256" key="25">
    <source>
        <dbReference type="RuleBase" id="RU362126"/>
    </source>
</evidence>
<feature type="disulfide bond" evidence="24">
    <location>
        <begin position="186"/>
        <end position="218"/>
    </location>
</feature>
<proteinExistence type="inferred from homology"/>
<dbReference type="GO" id="GO:0051082">
    <property type="term" value="F:unfolded protein binding"/>
    <property type="evidence" value="ECO:0007669"/>
    <property type="project" value="InterPro"/>
</dbReference>
<feature type="compositionally biased region" description="Basic and acidic residues" evidence="26">
    <location>
        <begin position="450"/>
        <end position="461"/>
    </location>
</feature>
<evidence type="ECO:0000256" key="21">
    <source>
        <dbReference type="ARBA" id="ARBA00023186"/>
    </source>
</evidence>
<evidence type="ECO:0000313" key="27">
    <source>
        <dbReference type="Proteomes" id="UP000504617"/>
    </source>
</evidence>
<keyword evidence="9" id="KW-0964">Secreted</keyword>
<dbReference type="InterPro" id="IPR001580">
    <property type="entry name" value="Calret/calnex"/>
</dbReference>
<keyword evidence="16" id="KW-0862">Zinc</keyword>
<dbReference type="OrthoDB" id="1938156at2759"/>
<dbReference type="InterPro" id="IPR013320">
    <property type="entry name" value="ConA-like_dom_sf"/>
</dbReference>
<dbReference type="FunFam" id="2.10.250.10:FF:000002">
    <property type="entry name" value="Calreticulin"/>
    <property type="match status" value="1"/>
</dbReference>
<keyword evidence="8" id="KW-0963">Cytoplasm</keyword>
<feature type="compositionally biased region" description="Basic and acidic residues" evidence="26">
    <location>
        <begin position="306"/>
        <end position="316"/>
    </location>
</feature>
<dbReference type="GO" id="GO:0030246">
    <property type="term" value="F:carbohydrate binding"/>
    <property type="evidence" value="ECO:0007669"/>
    <property type="project" value="UniProtKB-KW"/>
</dbReference>
<evidence type="ECO:0000256" key="13">
    <source>
        <dbReference type="ARBA" id="ARBA00022734"/>
    </source>
</evidence>
<dbReference type="PANTHER" id="PTHR11073">
    <property type="entry name" value="CALRETICULIN AND CALNEXIN"/>
    <property type="match status" value="1"/>
</dbReference>
<dbReference type="Proteomes" id="UP000504617">
    <property type="component" value="Unplaced"/>
</dbReference>
<dbReference type="RefSeq" id="XP_013918805.1">
    <property type="nucleotide sequence ID" value="XM_014063330.1"/>
</dbReference>
<evidence type="ECO:0000256" key="8">
    <source>
        <dbReference type="ARBA" id="ARBA00022490"/>
    </source>
</evidence>
<dbReference type="GO" id="GO:0033018">
    <property type="term" value="C:sarcoplasmic reticulum lumen"/>
    <property type="evidence" value="ECO:0007669"/>
    <property type="project" value="UniProtKB-SubCell"/>
</dbReference>
<evidence type="ECO:0000256" key="19">
    <source>
        <dbReference type="ARBA" id="ARBA00022990"/>
    </source>
</evidence>
<organism evidence="27 28">
    <name type="scientific">Thamnophis sirtalis</name>
    <dbReference type="NCBI Taxonomy" id="35019"/>
    <lineage>
        <taxon>Eukaryota</taxon>
        <taxon>Metazoa</taxon>
        <taxon>Chordata</taxon>
        <taxon>Craniata</taxon>
        <taxon>Vertebrata</taxon>
        <taxon>Euteleostomi</taxon>
        <taxon>Lepidosauria</taxon>
        <taxon>Squamata</taxon>
        <taxon>Bifurcata</taxon>
        <taxon>Unidentata</taxon>
        <taxon>Episquamata</taxon>
        <taxon>Toxicofera</taxon>
        <taxon>Serpentes</taxon>
        <taxon>Colubroidea</taxon>
        <taxon>Colubridae</taxon>
        <taxon>Natricinae</taxon>
        <taxon>Thamnophis</taxon>
    </lineage>
</organism>
<evidence type="ECO:0000256" key="14">
    <source>
        <dbReference type="ARBA" id="ARBA00022737"/>
    </source>
</evidence>
<reference evidence="28" key="1">
    <citation type="submission" date="2025-08" db="UniProtKB">
        <authorList>
            <consortium name="RefSeq"/>
        </authorList>
    </citation>
    <scope>IDENTIFICATION</scope>
    <source>
        <tissue evidence="28">Skeletal muscle</tissue>
    </source>
</reference>
<dbReference type="PANTHER" id="PTHR11073:SF16">
    <property type="entry name" value="CALRETICULIN"/>
    <property type="match status" value="1"/>
</dbReference>
<dbReference type="GO" id="GO:0005789">
    <property type="term" value="C:endoplasmic reticulum membrane"/>
    <property type="evidence" value="ECO:0007669"/>
    <property type="project" value="TreeGrafter"/>
</dbReference>
<keyword evidence="10" id="KW-0272">Extracellular matrix</keyword>
<dbReference type="InterPro" id="IPR009033">
    <property type="entry name" value="Calreticulin/calnexin_P_dom_sf"/>
</dbReference>
<dbReference type="PROSITE" id="PS00804">
    <property type="entry name" value="CALRETICULIN_2"/>
    <property type="match status" value="1"/>
</dbReference>
<comment type="subcellular location">
    <subcellularLocation>
        <location evidence="1">Cell surface</location>
    </subcellularLocation>
    <subcellularLocation>
        <location evidence="4">Cytoplasm</location>
        <location evidence="4">Cytosol</location>
    </subcellularLocation>
    <subcellularLocation>
        <location evidence="23">Cytoplasmic vesicle</location>
        <location evidence="23">Secretory vesicle</location>
        <location evidence="23">Cortical granule</location>
    </subcellularLocation>
    <subcellularLocation>
        <location evidence="2">Endoplasmic reticulum lumen</location>
    </subcellularLocation>
    <subcellularLocation>
        <location evidence="5">Sarcoplasmic reticulum lumen</location>
    </subcellularLocation>
    <subcellularLocation>
        <location evidence="3">Secreted</location>
        <location evidence="3">Extracellular space</location>
        <location evidence="3">Extracellular matrix</location>
    </subcellularLocation>
</comment>
<dbReference type="Pfam" id="PF00262">
    <property type="entry name" value="Calreticulin"/>
    <property type="match status" value="2"/>
</dbReference>
<feature type="region of interest" description="Disordered" evidence="26">
    <location>
        <begin position="441"/>
        <end position="474"/>
    </location>
</feature>
<evidence type="ECO:0000256" key="18">
    <source>
        <dbReference type="ARBA" id="ARBA00022951"/>
    </source>
</evidence>
<comment type="similarity">
    <text evidence="6 25">Belongs to the calreticulin family.</text>
</comment>
<dbReference type="InterPro" id="IPR018124">
    <property type="entry name" value="Calret/calnex_CS"/>
</dbReference>
<dbReference type="Gene3D" id="2.60.120.200">
    <property type="match status" value="2"/>
</dbReference>
<dbReference type="AlphaFoldDB" id="A0A6I9Y9J9"/>
<evidence type="ECO:0000256" key="10">
    <source>
        <dbReference type="ARBA" id="ARBA00022530"/>
    </source>
</evidence>
<keyword evidence="14" id="KW-0677">Repeat</keyword>
<keyword evidence="20 24" id="KW-1015">Disulfide bond</keyword>